<reference evidence="3 4" key="1">
    <citation type="journal article" date="2014" name="Genome Announc.">
        <title>Genome Sequence and Methylome of Soil Bacterium Gemmatirosa kalamazoonensis KBS708T, a Member of the Rarely Cultivated Gemmatimonadetes Phylum.</title>
        <authorList>
            <person name="Debruyn J.M."/>
            <person name="Radosevich M."/>
            <person name="Wommack K.E."/>
            <person name="Polson S.W."/>
            <person name="Hauser L.J."/>
            <person name="Fawaz M.N."/>
            <person name="Korlach J."/>
            <person name="Tsai Y.C."/>
        </authorList>
    </citation>
    <scope>NUCLEOTIDE SEQUENCE [LARGE SCALE GENOMIC DNA]</scope>
    <source>
        <strain evidence="3 4">KBS708</strain>
        <plasmid evidence="4">Plasmid 2</plasmid>
    </source>
</reference>
<protein>
    <submittedName>
        <fullName evidence="3">Beta-lactamase</fullName>
    </submittedName>
</protein>
<evidence type="ECO:0000259" key="1">
    <source>
        <dbReference type="Pfam" id="PF00144"/>
    </source>
</evidence>
<evidence type="ECO:0000259" key="2">
    <source>
        <dbReference type="Pfam" id="PF11954"/>
    </source>
</evidence>
<dbReference type="Pfam" id="PF00144">
    <property type="entry name" value="Beta-lactamase"/>
    <property type="match status" value="1"/>
</dbReference>
<dbReference type="SUPFAM" id="SSF56601">
    <property type="entry name" value="beta-lactamase/transpeptidase-like"/>
    <property type="match status" value="1"/>
</dbReference>
<evidence type="ECO:0000313" key="4">
    <source>
        <dbReference type="Proteomes" id="UP000019151"/>
    </source>
</evidence>
<dbReference type="Proteomes" id="UP000019151">
    <property type="component" value="Plasmid 2"/>
</dbReference>
<dbReference type="Gene3D" id="2.40.128.600">
    <property type="match status" value="1"/>
</dbReference>
<dbReference type="Pfam" id="PF11954">
    <property type="entry name" value="DUF3471"/>
    <property type="match status" value="1"/>
</dbReference>
<dbReference type="HOGENOM" id="CLU_020027_14_3_0"/>
<dbReference type="InParanoid" id="W0RSG3"/>
<dbReference type="AlphaFoldDB" id="W0RSG3"/>
<sequence length="541" mass="59594">MRENVRRTERKSFTPMAALGVLLQVSASAPLPAQRTPAPLAGFDAYVEHAVRDWGIAGVSVAVVKDDSVVYARGFGVRMAGKPDRVDENTVFAIGSNTKLFTAVAAGMLVDDGRMRWDDPATKFLPGFQLYDPWVTREITVRDLLSHRSGLGRRGDMIAYGAPRSRAEVLRRVRYLTPNSSFRSEFGYQNLMVLAAGEAAAAAADISWDRLVQDRILRPLGMRSSYTSLGELAGVANVATPHFSDGVHLTPRPYRDIDNIAPAGSITSSAADMARWLRFLLANGRANRRPGTRRLLDSATLREIESPQTITPGPDDPLSPSTHFRAYGLGVAMYDYLGVKVLWHTGGIDGMLSEIAFVPEKRLGIVVLTNTDGHNALFSAIARRALDGYLGTPPRDWSAMLLARMKQDESALEAAKRDAEQRRPEHTTATLPLDAYAGRYTSPMYGDVIVASQDGRLVAHLWGAFVVDLEHWAGDTYRARWRDRPDTLGITLVTFDVDPVGRVPSLHIRDDVALPAELRFFDDDAFTRVDDRARLTGPGRH</sequence>
<proteinExistence type="predicted"/>
<dbReference type="eggNOG" id="COG1680">
    <property type="taxonomic scope" value="Bacteria"/>
</dbReference>
<dbReference type="RefSeq" id="WP_104023450.1">
    <property type="nucleotide sequence ID" value="NZ_CP007130.1"/>
</dbReference>
<gene>
    <name evidence="3" type="ORF">J421_5695</name>
</gene>
<dbReference type="PANTHER" id="PTHR46825">
    <property type="entry name" value="D-ALANYL-D-ALANINE-CARBOXYPEPTIDASE/ENDOPEPTIDASE AMPH"/>
    <property type="match status" value="1"/>
</dbReference>
<geneLocation type="plasmid" evidence="3 4">
    <name>2</name>
</geneLocation>
<dbReference type="InterPro" id="IPR021860">
    <property type="entry name" value="Peptidase_S12_Pab87-rel_C"/>
</dbReference>
<dbReference type="Gene3D" id="3.40.710.10">
    <property type="entry name" value="DD-peptidase/beta-lactamase superfamily"/>
    <property type="match status" value="1"/>
</dbReference>
<dbReference type="OrthoDB" id="5377981at2"/>
<dbReference type="PANTHER" id="PTHR46825:SF15">
    <property type="entry name" value="BETA-LACTAMASE-RELATED DOMAIN-CONTAINING PROTEIN"/>
    <property type="match status" value="1"/>
</dbReference>
<organism evidence="3 4">
    <name type="scientific">Gemmatirosa kalamazoonensis</name>
    <dbReference type="NCBI Taxonomy" id="861299"/>
    <lineage>
        <taxon>Bacteria</taxon>
        <taxon>Pseudomonadati</taxon>
        <taxon>Gemmatimonadota</taxon>
        <taxon>Gemmatimonadia</taxon>
        <taxon>Gemmatimonadales</taxon>
        <taxon>Gemmatimonadaceae</taxon>
        <taxon>Gemmatirosa</taxon>
    </lineage>
</organism>
<name>W0RSG3_9BACT</name>
<dbReference type="KEGG" id="gba:J421_5695"/>
<feature type="domain" description="Beta-lactamase-related" evidence="1">
    <location>
        <begin position="43"/>
        <end position="386"/>
    </location>
</feature>
<evidence type="ECO:0000313" key="3">
    <source>
        <dbReference type="EMBL" id="AHG93230.1"/>
    </source>
</evidence>
<dbReference type="InterPro" id="IPR050491">
    <property type="entry name" value="AmpC-like"/>
</dbReference>
<dbReference type="PATRIC" id="fig|861299.3.peg.5733"/>
<accession>W0RSG3</accession>
<dbReference type="EMBL" id="CP007130">
    <property type="protein sequence ID" value="AHG93230.1"/>
    <property type="molecule type" value="Genomic_DNA"/>
</dbReference>
<dbReference type="InterPro" id="IPR012338">
    <property type="entry name" value="Beta-lactam/transpept-like"/>
</dbReference>
<dbReference type="InterPro" id="IPR001466">
    <property type="entry name" value="Beta-lactam-related"/>
</dbReference>
<keyword evidence="4" id="KW-1185">Reference proteome</keyword>
<keyword evidence="3" id="KW-0614">Plasmid</keyword>
<feature type="domain" description="Peptidase S12 Pab87-related C-terminal" evidence="2">
    <location>
        <begin position="423"/>
        <end position="521"/>
    </location>
</feature>